<comment type="caution">
    <text evidence="1">The sequence shown here is derived from an EMBL/GenBank/DDBJ whole genome shotgun (WGS) entry which is preliminary data.</text>
</comment>
<keyword evidence="2" id="KW-1185">Reference proteome</keyword>
<accession>A0AAI8YHX0</accession>
<organism evidence="1 2">
    <name type="scientific">Anthostomella pinea</name>
    <dbReference type="NCBI Taxonomy" id="933095"/>
    <lineage>
        <taxon>Eukaryota</taxon>
        <taxon>Fungi</taxon>
        <taxon>Dikarya</taxon>
        <taxon>Ascomycota</taxon>
        <taxon>Pezizomycotina</taxon>
        <taxon>Sordariomycetes</taxon>
        <taxon>Xylariomycetidae</taxon>
        <taxon>Xylariales</taxon>
        <taxon>Xylariaceae</taxon>
        <taxon>Anthostomella</taxon>
    </lineage>
</organism>
<evidence type="ECO:0000313" key="1">
    <source>
        <dbReference type="EMBL" id="CAJ2505356.1"/>
    </source>
</evidence>
<sequence>MTIHNLDLSSIRALLAAVSPTLNLQPPSGIPSASDAHDPQGTLSIQAVTRWDRFNHEDITAAMDSLLSMPIGTQSFPFYVAERHIRGSISLAFDSWHCEIINLMIHHLLSYVEGAEIDMDGFLFGNRTSTIRRATRDGDNARGKLKDEWEQPDWSITTHQGFLVAGHEVKVCRWSSELLDNVPDARALEPLAQLGHLCWHARTR</sequence>
<evidence type="ECO:0000313" key="2">
    <source>
        <dbReference type="Proteomes" id="UP001295740"/>
    </source>
</evidence>
<proteinExistence type="predicted"/>
<dbReference type="EMBL" id="CAUWAG010000007">
    <property type="protein sequence ID" value="CAJ2505356.1"/>
    <property type="molecule type" value="Genomic_DNA"/>
</dbReference>
<dbReference type="AlphaFoldDB" id="A0AAI8YHX0"/>
<gene>
    <name evidence="1" type="ORF">KHLLAP_LOCUS5824</name>
</gene>
<name>A0AAI8YHX0_9PEZI</name>
<protein>
    <submittedName>
        <fullName evidence="1">Uu.00g127500.m01.CDS01</fullName>
    </submittedName>
</protein>
<dbReference type="Proteomes" id="UP001295740">
    <property type="component" value="Unassembled WGS sequence"/>
</dbReference>
<reference evidence="1" key="1">
    <citation type="submission" date="2023-10" db="EMBL/GenBank/DDBJ databases">
        <authorList>
            <person name="Hackl T."/>
        </authorList>
    </citation>
    <scope>NUCLEOTIDE SEQUENCE</scope>
</reference>